<accession>A0A4R5M678</accession>
<gene>
    <name evidence="2" type="ORF">EYW47_24920</name>
</gene>
<sequence>MHGQKFIRSQGRRKPGGFTAIAARLVVSAAICFSCTLALAQSAADDANKSNNPLSLATSLNLQNYFTPSLFGSNDHTNDFLLRSAIPIAPNALIAAPEIFRVTVPVSTRPGSTGGYTTGLGDLNLFDIFLLHGGAIDIGAGPLITAPTATDRSLGTGKWQAGLAAVAINVDRQRLLGALIQWQHSFAGQSDRPDVQTLTAQPVVIWNLPQGWYVRSTGTWTFDLQHGGYYIPVGLGAGKTWKARSTIYNVFVEPQYSVAHAGNAPRWQIFAGLNMTLGK</sequence>
<feature type="chain" id="PRO_5020312860" description="Neuromedin U" evidence="1">
    <location>
        <begin position="41"/>
        <end position="279"/>
    </location>
</feature>
<evidence type="ECO:0000313" key="3">
    <source>
        <dbReference type="Proteomes" id="UP000295722"/>
    </source>
</evidence>
<dbReference type="EMBL" id="SMRP01000014">
    <property type="protein sequence ID" value="TDG20840.1"/>
    <property type="molecule type" value="Genomic_DNA"/>
</dbReference>
<evidence type="ECO:0000256" key="1">
    <source>
        <dbReference type="SAM" id="SignalP"/>
    </source>
</evidence>
<proteinExistence type="predicted"/>
<dbReference type="OrthoDB" id="9809066at2"/>
<protein>
    <recommendedName>
        <fullName evidence="4">Neuromedin U</fullName>
    </recommendedName>
</protein>
<name>A0A4R5M678_9BURK</name>
<keyword evidence="3" id="KW-1185">Reference proteome</keyword>
<evidence type="ECO:0008006" key="4">
    <source>
        <dbReference type="Google" id="ProtNLM"/>
    </source>
</evidence>
<keyword evidence="1" id="KW-0732">Signal</keyword>
<dbReference type="AlphaFoldDB" id="A0A4R5M678"/>
<dbReference type="Proteomes" id="UP000295722">
    <property type="component" value="Unassembled WGS sequence"/>
</dbReference>
<organism evidence="2 3">
    <name type="scientific">Paraburkholderia silviterrae</name>
    <dbReference type="NCBI Taxonomy" id="2528715"/>
    <lineage>
        <taxon>Bacteria</taxon>
        <taxon>Pseudomonadati</taxon>
        <taxon>Pseudomonadota</taxon>
        <taxon>Betaproteobacteria</taxon>
        <taxon>Burkholderiales</taxon>
        <taxon>Burkholderiaceae</taxon>
        <taxon>Paraburkholderia</taxon>
    </lineage>
</organism>
<comment type="caution">
    <text evidence="2">The sequence shown here is derived from an EMBL/GenBank/DDBJ whole genome shotgun (WGS) entry which is preliminary data.</text>
</comment>
<evidence type="ECO:0000313" key="2">
    <source>
        <dbReference type="EMBL" id="TDG20840.1"/>
    </source>
</evidence>
<feature type="signal peptide" evidence="1">
    <location>
        <begin position="1"/>
        <end position="40"/>
    </location>
</feature>
<reference evidence="2 3" key="1">
    <citation type="submission" date="2019-03" db="EMBL/GenBank/DDBJ databases">
        <title>Paraburkholderia sp. 4M-K11, isolated from subtropical forest soil.</title>
        <authorList>
            <person name="Gao Z.-H."/>
            <person name="Qiu L.-H."/>
        </authorList>
    </citation>
    <scope>NUCLEOTIDE SEQUENCE [LARGE SCALE GENOMIC DNA]</scope>
    <source>
        <strain evidence="2 3">4M-K11</strain>
    </source>
</reference>